<evidence type="ECO:0000256" key="3">
    <source>
        <dbReference type="ARBA" id="ARBA00022723"/>
    </source>
</evidence>
<evidence type="ECO:0000313" key="20">
    <source>
        <dbReference type="Proteomes" id="UP000270296"/>
    </source>
</evidence>
<feature type="binding site" evidence="13">
    <location>
        <position position="305"/>
    </location>
    <ligand>
        <name>Zn(2+)</name>
        <dbReference type="ChEBI" id="CHEBI:29105"/>
        <label>2</label>
        <note>catalytic</note>
    </ligand>
</feature>
<keyword evidence="2" id="KW-0645">Protease</keyword>
<reference evidence="19 20" key="2">
    <citation type="submission" date="2018-11" db="EMBL/GenBank/DDBJ databases">
        <authorList>
            <consortium name="Pathogen Informatics"/>
        </authorList>
    </citation>
    <scope>NUCLEOTIDE SEQUENCE [LARGE SCALE GENOMIC DNA]</scope>
</reference>
<feature type="modified residue" description="Phosphotyrosine; by PKDCC" evidence="15">
    <location>
        <position position="478"/>
    </location>
</feature>
<dbReference type="GO" id="GO:0006508">
    <property type="term" value="P:proteolysis"/>
    <property type="evidence" value="ECO:0007669"/>
    <property type="project" value="UniProtKB-KW"/>
</dbReference>
<evidence type="ECO:0000256" key="16">
    <source>
        <dbReference type="PROSITE-ProRule" id="PRU01011"/>
    </source>
</evidence>
<organism evidence="21">
    <name type="scientific">Soboliphyme baturini</name>
    <dbReference type="NCBI Taxonomy" id="241478"/>
    <lineage>
        <taxon>Eukaryota</taxon>
        <taxon>Metazoa</taxon>
        <taxon>Ecdysozoa</taxon>
        <taxon>Nematoda</taxon>
        <taxon>Enoplea</taxon>
        <taxon>Dorylaimia</taxon>
        <taxon>Dioctophymatida</taxon>
        <taxon>Dioctophymatoidea</taxon>
        <taxon>Soboliphymatidae</taxon>
        <taxon>Soboliphyme</taxon>
    </lineage>
</organism>
<reference evidence="21" key="1">
    <citation type="submission" date="2016-06" db="UniProtKB">
        <authorList>
            <consortium name="WormBaseParasite"/>
        </authorList>
    </citation>
    <scope>IDENTIFICATION</scope>
</reference>
<dbReference type="SMART" id="SM00235">
    <property type="entry name" value="ZnMc"/>
    <property type="match status" value="1"/>
</dbReference>
<comment type="cofactor">
    <cofactor evidence="14">
        <name>Ca(2+)</name>
        <dbReference type="ChEBI" id="CHEBI:29108"/>
    </cofactor>
    <text evidence="14">Can bind about 5 Ca(2+) ions per subunit.</text>
</comment>
<feature type="binding site" evidence="14">
    <location>
        <position position="250"/>
    </location>
    <ligand>
        <name>Ca(2+)</name>
        <dbReference type="ChEBI" id="CHEBI:29108"/>
        <label>3</label>
    </ligand>
</feature>
<evidence type="ECO:0000256" key="11">
    <source>
        <dbReference type="ARBA" id="ARBA00023157"/>
    </source>
</evidence>
<dbReference type="PIRSF" id="PIRSF001191">
    <property type="entry name" value="Peptidase_M10A_matrix"/>
    <property type="match status" value="1"/>
</dbReference>
<gene>
    <name evidence="19" type="ORF">SBAD_LOCUS3120</name>
</gene>
<evidence type="ECO:0000259" key="18">
    <source>
        <dbReference type="SMART" id="SM00235"/>
    </source>
</evidence>
<feature type="binding site" evidence="14">
    <location>
        <position position="273"/>
    </location>
    <ligand>
        <name>Ca(2+)</name>
        <dbReference type="ChEBI" id="CHEBI:29108"/>
        <label>1</label>
    </ligand>
</feature>
<keyword evidence="9" id="KW-0482">Metalloprotease</keyword>
<feature type="binding site" evidence="14">
    <location>
        <position position="313"/>
    </location>
    <ligand>
        <name>Zn(2+)</name>
        <dbReference type="ChEBI" id="CHEBI:29105"/>
        <label>2</label>
        <note>catalytic</note>
    </ligand>
</feature>
<name>A0A183IHM5_9BILA</name>
<dbReference type="InterPro" id="IPR036375">
    <property type="entry name" value="Hemopexin-like_dom_sf"/>
</dbReference>
<feature type="binding site" evidence="14">
    <location>
        <position position="232"/>
    </location>
    <ligand>
        <name>Ca(2+)</name>
        <dbReference type="ChEBI" id="CHEBI:29108"/>
        <label>2</label>
    </ligand>
</feature>
<dbReference type="CDD" id="cd00094">
    <property type="entry name" value="HX"/>
    <property type="match status" value="1"/>
</dbReference>
<dbReference type="CDD" id="cd04278">
    <property type="entry name" value="ZnMc_MMP"/>
    <property type="match status" value="1"/>
</dbReference>
<dbReference type="GO" id="GO:0008270">
    <property type="term" value="F:zinc ion binding"/>
    <property type="evidence" value="ECO:0007669"/>
    <property type="project" value="InterPro"/>
</dbReference>
<accession>A0A183IHM5</accession>
<dbReference type="GO" id="GO:0030198">
    <property type="term" value="P:extracellular matrix organization"/>
    <property type="evidence" value="ECO:0007669"/>
    <property type="project" value="TreeGrafter"/>
</dbReference>
<feature type="binding site" evidence="14">
    <location>
        <position position="257"/>
    </location>
    <ligand>
        <name>Zn(2+)</name>
        <dbReference type="ChEBI" id="CHEBI:29105"/>
        <label>1</label>
    </ligand>
</feature>
<feature type="binding site" evidence="14">
    <location>
        <position position="272"/>
    </location>
    <ligand>
        <name>Ca(2+)</name>
        <dbReference type="ChEBI" id="CHEBI:29108"/>
        <label>3</label>
    </ligand>
</feature>
<feature type="binding site" evidence="14">
    <location>
        <position position="242"/>
    </location>
    <ligand>
        <name>Zn(2+)</name>
        <dbReference type="ChEBI" id="CHEBI:29105"/>
        <label>1</label>
    </ligand>
</feature>
<dbReference type="Proteomes" id="UP000270296">
    <property type="component" value="Unassembled WGS sequence"/>
</dbReference>
<keyword evidence="4" id="KW-0732">Signal</keyword>
<dbReference type="GO" id="GO:0030574">
    <property type="term" value="P:collagen catabolic process"/>
    <property type="evidence" value="ECO:0007669"/>
    <property type="project" value="TreeGrafter"/>
</dbReference>
<dbReference type="InterPro" id="IPR024079">
    <property type="entry name" value="MetalloPept_cat_dom_sf"/>
</dbReference>
<feature type="binding site" evidence="14">
    <location>
        <position position="266"/>
    </location>
    <ligand>
        <name>Ca(2+)</name>
        <dbReference type="ChEBI" id="CHEBI:29108"/>
        <label>2</label>
    </ligand>
</feature>
<dbReference type="InterPro" id="IPR002477">
    <property type="entry name" value="Peptidoglycan-bd-like"/>
</dbReference>
<dbReference type="PROSITE" id="PS51642">
    <property type="entry name" value="HEMOPEXIN_2"/>
    <property type="match status" value="4"/>
</dbReference>
<feature type="domain" description="Peptidase metallopeptidase" evidence="18">
    <location>
        <begin position="185"/>
        <end position="340"/>
    </location>
</feature>
<feature type="binding site" evidence="14">
    <location>
        <position position="270"/>
    </location>
    <ligand>
        <name>Zn(2+)</name>
        <dbReference type="ChEBI" id="CHEBI:29105"/>
        <label>1</label>
    </ligand>
</feature>
<keyword evidence="3 13" id="KW-0479">Metal-binding</keyword>
<feature type="binding site" evidence="14">
    <location>
        <position position="275"/>
    </location>
    <ligand>
        <name>Ca(2+)</name>
        <dbReference type="ChEBI" id="CHEBI:29108"/>
        <label>3</label>
    </ligand>
</feature>
<dbReference type="PANTHER" id="PTHR10201:SF308">
    <property type="entry name" value="MATRIX METALLOPROTEINASE 2"/>
    <property type="match status" value="1"/>
</dbReference>
<evidence type="ECO:0000313" key="21">
    <source>
        <dbReference type="WBParaSite" id="SBAD_0000326601-mRNA-1"/>
    </source>
</evidence>
<dbReference type="Gene3D" id="2.110.10.10">
    <property type="entry name" value="Hemopexin-like domain"/>
    <property type="match status" value="1"/>
</dbReference>
<feature type="binding site" evidence="14">
    <location>
        <position position="268"/>
    </location>
    <ligand>
        <name>Ca(2+)</name>
        <dbReference type="ChEBI" id="CHEBI:29108"/>
        <label>2</label>
    </ligand>
</feature>
<dbReference type="InterPro" id="IPR006026">
    <property type="entry name" value="Peptidase_Metallo"/>
</dbReference>
<feature type="compositionally biased region" description="Polar residues" evidence="17">
    <location>
        <begin position="374"/>
        <end position="388"/>
    </location>
</feature>
<proteinExistence type="inferred from homology"/>
<dbReference type="InterPro" id="IPR036365">
    <property type="entry name" value="PGBD-like_sf"/>
</dbReference>
<keyword evidence="10" id="KW-0865">Zymogen</keyword>
<dbReference type="SMART" id="SM00120">
    <property type="entry name" value="HX"/>
    <property type="match status" value="4"/>
</dbReference>
<keyword evidence="8 14" id="KW-0106">Calcium</keyword>
<evidence type="ECO:0000256" key="17">
    <source>
        <dbReference type="SAM" id="MobiDB-lite"/>
    </source>
</evidence>
<feature type="binding site" evidence="14">
    <location>
        <position position="399"/>
    </location>
    <ligand>
        <name>Ca(2+)</name>
        <dbReference type="ChEBI" id="CHEBI:29108"/>
        <label>4</label>
    </ligand>
</feature>
<feature type="binding site" evidence="14">
    <location>
        <position position="447"/>
    </location>
    <ligand>
        <name>Ca(2+)</name>
        <dbReference type="ChEBI" id="CHEBI:29108"/>
        <label>4</label>
    </ligand>
</feature>
<sequence>MRDFFPASESGKIFKARSLLNTVRLWRGIDRSAFAHDYLTSFGYLPRSNPEISNLRREDAVKKALSRLQQFAGLPVTGNLDDATKKLMKTKRCGLPDVPYPQRRYRRYTLQGSKWPRTNLTYKQMVDGRAEDLWLIGRNLCKVEKSQHDCEHLDVVTDRNSLYEMADVSAASKSAANLGTDVYNESFRIVIIATHTNHLGLGRTRRIVHDALQIWADASSLTFTEVADHNADIVVDFFRQDHGDGYPFDGPNVVLAHAFFPGFGRGGDAHFDDDEVWTDGEEENNMVNLFSVAVHEFGHSLGMGHSKVRESLMFPYYTGYMENFKLSSDDIYGIQRLYGNGGHVQVEPPVVVTDHEDSDETTTTRSSEDVDVTATSSAPLPNTTAKTPSLTEVCESSMDAVARIRNEVFVFKNKYFWRVDDFGYLIESPTEIDRFWYGFNEVVDHVDAVYERPGMDKIMFFVGRKYWEFSANIARPGYPRNISSLGLPAYVNKIDAAFVWEYNDKTYFFAGDEYWRFNEETGTVDADYPRKLSIWEGVPHSVDAAFTDHEGVTYFFKNDVVLRFNSYFMRVENDYPTDLRSFWKHCQPSRQRHGGGDSGLLSTAAASGTLARSSPSYRLLSATAVALLTLAWFSVITSAR</sequence>
<dbReference type="InterPro" id="IPR001818">
    <property type="entry name" value="Pept_M10_metallopeptidase"/>
</dbReference>
<dbReference type="GO" id="GO:0031012">
    <property type="term" value="C:extracellular matrix"/>
    <property type="evidence" value="ECO:0007669"/>
    <property type="project" value="InterPro"/>
</dbReference>
<dbReference type="SUPFAM" id="SSF50923">
    <property type="entry name" value="Hemopexin-like domain"/>
    <property type="match status" value="1"/>
</dbReference>
<feature type="active site" evidence="12">
    <location>
        <position position="296"/>
    </location>
</feature>
<evidence type="ECO:0000313" key="19">
    <source>
        <dbReference type="EMBL" id="VDP00079.1"/>
    </source>
</evidence>
<dbReference type="InterPro" id="IPR000585">
    <property type="entry name" value="Hemopexin-like_dom"/>
</dbReference>
<evidence type="ECO:0000256" key="13">
    <source>
        <dbReference type="PIRSR" id="PIRSR001191-2"/>
    </source>
</evidence>
<evidence type="ECO:0000256" key="1">
    <source>
        <dbReference type="ARBA" id="ARBA00010370"/>
    </source>
</evidence>
<dbReference type="SUPFAM" id="SSF47090">
    <property type="entry name" value="PGBD-like"/>
    <property type="match status" value="1"/>
</dbReference>
<feature type="binding site" evidence="13">
    <location>
        <position position="295"/>
    </location>
    <ligand>
        <name>Zn(2+)</name>
        <dbReference type="ChEBI" id="CHEBI:29105"/>
        <label>2</label>
        <note>catalytic</note>
    </ligand>
</feature>
<dbReference type="AlphaFoldDB" id="A0A183IHM5"/>
<dbReference type="Pfam" id="PF00045">
    <property type="entry name" value="Hemopexin"/>
    <property type="match status" value="4"/>
</dbReference>
<comment type="cofactor">
    <cofactor evidence="14">
        <name>Zn(2+)</name>
        <dbReference type="ChEBI" id="CHEBI:29105"/>
    </cofactor>
    <text evidence="14">Binds 2 Zn(2+) ions per subunit.</text>
</comment>
<dbReference type="GO" id="GO:0004222">
    <property type="term" value="F:metalloendopeptidase activity"/>
    <property type="evidence" value="ECO:0007669"/>
    <property type="project" value="InterPro"/>
</dbReference>
<protein>
    <submittedName>
        <fullName evidence="21">ZnMc domain-containing protein</fullName>
    </submittedName>
</protein>
<feature type="binding site" evidence="14">
    <location>
        <position position="543"/>
    </location>
    <ligand>
        <name>Ca(2+)</name>
        <dbReference type="ChEBI" id="CHEBI:29108"/>
        <label>4</label>
    </ligand>
</feature>
<keyword evidence="11" id="KW-1015">Disulfide bond</keyword>
<evidence type="ECO:0000256" key="12">
    <source>
        <dbReference type="PIRSR" id="PIRSR001191-1"/>
    </source>
</evidence>
<dbReference type="InterPro" id="IPR018487">
    <property type="entry name" value="Hemopexin-like_repeat"/>
</dbReference>
<dbReference type="InterPro" id="IPR033739">
    <property type="entry name" value="M10A_MMP"/>
</dbReference>
<dbReference type="WBParaSite" id="SBAD_0000326601-mRNA-1">
    <property type="protein sequence ID" value="SBAD_0000326601-mRNA-1"/>
    <property type="gene ID" value="SBAD_0000326601"/>
</dbReference>
<dbReference type="InterPro" id="IPR021190">
    <property type="entry name" value="Pept_M10A"/>
</dbReference>
<dbReference type="EMBL" id="UZAM01007580">
    <property type="protein sequence ID" value="VDP00079.1"/>
    <property type="molecule type" value="Genomic_DNA"/>
</dbReference>
<keyword evidence="5" id="KW-0677">Repeat</keyword>
<feature type="binding site" evidence="14">
    <location>
        <position position="497"/>
    </location>
    <ligand>
        <name>Ca(2+)</name>
        <dbReference type="ChEBI" id="CHEBI:29108"/>
        <label>5</label>
    </ligand>
</feature>
<feature type="binding site" evidence="14">
    <location>
        <position position="249"/>
    </location>
    <ligand>
        <name>Ca(2+)</name>
        <dbReference type="ChEBI" id="CHEBI:29108"/>
        <label>3</label>
    </ligand>
</feature>
<evidence type="ECO:0000256" key="6">
    <source>
        <dbReference type="ARBA" id="ARBA00022801"/>
    </source>
</evidence>
<evidence type="ECO:0000256" key="10">
    <source>
        <dbReference type="ARBA" id="ARBA00023145"/>
    </source>
</evidence>
<keyword evidence="20" id="KW-1185">Reference proteome</keyword>
<evidence type="ECO:0000256" key="5">
    <source>
        <dbReference type="ARBA" id="ARBA00022737"/>
    </source>
</evidence>
<evidence type="ECO:0000256" key="2">
    <source>
        <dbReference type="ARBA" id="ARBA00022670"/>
    </source>
</evidence>
<dbReference type="SUPFAM" id="SSF55486">
    <property type="entry name" value="Metalloproteases ('zincins'), catalytic domain"/>
    <property type="match status" value="1"/>
</dbReference>
<evidence type="ECO:0000256" key="14">
    <source>
        <dbReference type="PIRSR" id="PIRSR621190-2"/>
    </source>
</evidence>
<feature type="repeat" description="Hemopexin" evidence="16">
    <location>
        <begin position="443"/>
        <end position="489"/>
    </location>
</feature>
<feature type="binding site" evidence="13">
    <location>
        <position position="299"/>
    </location>
    <ligand>
        <name>Zn(2+)</name>
        <dbReference type="ChEBI" id="CHEBI:29105"/>
        <label>2</label>
        <note>catalytic</note>
    </ligand>
</feature>
<dbReference type="GO" id="GO:0005615">
    <property type="term" value="C:extracellular space"/>
    <property type="evidence" value="ECO:0007669"/>
    <property type="project" value="TreeGrafter"/>
</dbReference>
<keyword evidence="6" id="KW-0378">Hydrolase</keyword>
<dbReference type="PANTHER" id="PTHR10201">
    <property type="entry name" value="MATRIX METALLOPROTEINASE"/>
    <property type="match status" value="1"/>
</dbReference>
<evidence type="ECO:0000256" key="4">
    <source>
        <dbReference type="ARBA" id="ARBA00022729"/>
    </source>
</evidence>
<dbReference type="OrthoDB" id="406838at2759"/>
<feature type="region of interest" description="Disordered" evidence="17">
    <location>
        <begin position="353"/>
        <end position="388"/>
    </location>
</feature>
<keyword evidence="7 13" id="KW-0862">Zinc</keyword>
<feature type="binding site" evidence="14">
    <location>
        <position position="275"/>
    </location>
    <ligand>
        <name>Ca(2+)</name>
        <dbReference type="ChEBI" id="CHEBI:29108"/>
        <label>1</label>
    </ligand>
</feature>
<evidence type="ECO:0000256" key="8">
    <source>
        <dbReference type="ARBA" id="ARBA00022837"/>
    </source>
</evidence>
<dbReference type="Gene3D" id="3.40.390.10">
    <property type="entry name" value="Collagenase (Catalytic Domain)"/>
    <property type="match status" value="1"/>
</dbReference>
<feature type="repeat" description="Hemopexin" evidence="16">
    <location>
        <begin position="491"/>
        <end position="539"/>
    </location>
</feature>
<feature type="repeat" description="Hemopexin" evidence="16">
    <location>
        <begin position="540"/>
        <end position="586"/>
    </location>
</feature>
<evidence type="ECO:0000256" key="15">
    <source>
        <dbReference type="PIRSR" id="PIRSR621190-4"/>
    </source>
</evidence>
<feature type="repeat" description="Hemopexin" evidence="16">
    <location>
        <begin position="395"/>
        <end position="439"/>
    </location>
</feature>
<comment type="similarity">
    <text evidence="1">Belongs to the peptidase M10A family.</text>
</comment>
<dbReference type="Pfam" id="PF01471">
    <property type="entry name" value="PG_binding_1"/>
    <property type="match status" value="1"/>
</dbReference>
<evidence type="ECO:0000256" key="9">
    <source>
        <dbReference type="ARBA" id="ARBA00023049"/>
    </source>
</evidence>
<evidence type="ECO:0000256" key="7">
    <source>
        <dbReference type="ARBA" id="ARBA00022833"/>
    </source>
</evidence>
<dbReference type="PRINTS" id="PR00138">
    <property type="entry name" value="MATRIXIN"/>
</dbReference>
<feature type="binding site" evidence="14">
    <location>
        <position position="244"/>
    </location>
    <ligand>
        <name>Zn(2+)</name>
        <dbReference type="ChEBI" id="CHEBI:29105"/>
        <label>1</label>
    </ligand>
</feature>
<dbReference type="FunFam" id="2.110.10.10:FF:000002">
    <property type="entry name" value="Matrix metallopeptidase 3"/>
    <property type="match status" value="1"/>
</dbReference>
<dbReference type="Pfam" id="PF00413">
    <property type="entry name" value="Peptidase_M10"/>
    <property type="match status" value="1"/>
</dbReference>